<proteinExistence type="predicted"/>
<dbReference type="GO" id="GO:0003676">
    <property type="term" value="F:nucleic acid binding"/>
    <property type="evidence" value="ECO:0007669"/>
    <property type="project" value="InterPro"/>
</dbReference>
<reference evidence="3 4" key="1">
    <citation type="submission" date="2018-02" db="EMBL/GenBank/DDBJ databases">
        <title>Complete genome of Nitrosopumilus ureaphilus PS0.</title>
        <authorList>
            <person name="Qin W."/>
            <person name="Zheng Y."/>
            <person name="Stahl D.A."/>
        </authorList>
    </citation>
    <scope>NUCLEOTIDE SEQUENCE [LARGE SCALE GENOMIC DNA]</scope>
    <source>
        <strain evidence="3 4">PS0</strain>
    </source>
</reference>
<feature type="domain" description="HNH nuclease" evidence="2">
    <location>
        <begin position="173"/>
        <end position="228"/>
    </location>
</feature>
<dbReference type="CDD" id="cd00085">
    <property type="entry name" value="HNHc"/>
    <property type="match status" value="1"/>
</dbReference>
<dbReference type="KEGG" id="nue:C5F50_07700"/>
<evidence type="ECO:0000256" key="1">
    <source>
        <dbReference type="SAM" id="Phobius"/>
    </source>
</evidence>
<keyword evidence="1" id="KW-0472">Membrane</keyword>
<keyword evidence="1" id="KW-1133">Transmembrane helix</keyword>
<name>A0A7D5M8D7_9ARCH</name>
<evidence type="ECO:0000313" key="4">
    <source>
        <dbReference type="Proteomes" id="UP000509478"/>
    </source>
</evidence>
<accession>A0A7D5M8D7</accession>
<evidence type="ECO:0000259" key="2">
    <source>
        <dbReference type="SMART" id="SM00507"/>
    </source>
</evidence>
<dbReference type="GO" id="GO:0004519">
    <property type="term" value="F:endonuclease activity"/>
    <property type="evidence" value="ECO:0007669"/>
    <property type="project" value="InterPro"/>
</dbReference>
<dbReference type="Proteomes" id="UP000509478">
    <property type="component" value="Chromosome"/>
</dbReference>
<organism evidence="3 4">
    <name type="scientific">Nitrosopumilus ureiphilus</name>
    <dbReference type="NCBI Taxonomy" id="1470067"/>
    <lineage>
        <taxon>Archaea</taxon>
        <taxon>Nitrososphaerota</taxon>
        <taxon>Nitrososphaeria</taxon>
        <taxon>Nitrosopumilales</taxon>
        <taxon>Nitrosopumilaceae</taxon>
        <taxon>Nitrosopumilus</taxon>
    </lineage>
</organism>
<evidence type="ECO:0000313" key="3">
    <source>
        <dbReference type="EMBL" id="QLH06968.1"/>
    </source>
</evidence>
<feature type="transmembrane region" description="Helical" evidence="1">
    <location>
        <begin position="131"/>
        <end position="149"/>
    </location>
</feature>
<dbReference type="RefSeq" id="WP_179370828.1">
    <property type="nucleotide sequence ID" value="NZ_CP026995.1"/>
</dbReference>
<dbReference type="OrthoDB" id="12378at2157"/>
<dbReference type="AlphaFoldDB" id="A0A7D5M8D7"/>
<keyword evidence="4" id="KW-1185">Reference proteome</keyword>
<sequence>MKSIAILSIILLLSITIIPSFSQTGSRDIMSEYCQDNWQHDPVRCADFIPEGYGERVAEITQNKFTSEDEMRRQQLAQNPDLKCPSGTYYGLDNQGNPACRDTQSNQIVDPNTGMRYDSQTGDVVLQDEQIGYVVIGVIIFIIIIAVIAKTSQSKSEPEYTEKQSRRSFGREIESQTLRKQDNRCNDCGRRIGLVNGRLVYFDYDHIDGRSWNTDPSNCQALCKNCHTHKTERERNSNP</sequence>
<dbReference type="GeneID" id="56067970"/>
<protein>
    <recommendedName>
        <fullName evidence="2">HNH nuclease domain-containing protein</fullName>
    </recommendedName>
</protein>
<dbReference type="Pfam" id="PF01844">
    <property type="entry name" value="HNH"/>
    <property type="match status" value="1"/>
</dbReference>
<dbReference type="InterPro" id="IPR002711">
    <property type="entry name" value="HNH"/>
</dbReference>
<dbReference type="Gene3D" id="1.10.30.50">
    <property type="match status" value="1"/>
</dbReference>
<dbReference type="GO" id="GO:0008270">
    <property type="term" value="F:zinc ion binding"/>
    <property type="evidence" value="ECO:0007669"/>
    <property type="project" value="InterPro"/>
</dbReference>
<gene>
    <name evidence="3" type="ORF">C5F50_07700</name>
</gene>
<keyword evidence="1" id="KW-0812">Transmembrane</keyword>
<dbReference type="EMBL" id="CP026995">
    <property type="protein sequence ID" value="QLH06968.1"/>
    <property type="molecule type" value="Genomic_DNA"/>
</dbReference>
<dbReference type="InterPro" id="IPR003615">
    <property type="entry name" value="HNH_nuc"/>
</dbReference>
<dbReference type="SMART" id="SM00507">
    <property type="entry name" value="HNHc"/>
    <property type="match status" value="1"/>
</dbReference>